<evidence type="ECO:0000256" key="1">
    <source>
        <dbReference type="ARBA" id="ARBA00022536"/>
    </source>
</evidence>
<dbReference type="Gene3D" id="3.40.390.10">
    <property type="entry name" value="Collagenase (Catalytic Domain)"/>
    <property type="match status" value="1"/>
</dbReference>
<dbReference type="EC" id="3.4.24.-" evidence="10"/>
<keyword evidence="1" id="KW-0245">EGF-like domain</keyword>
<evidence type="ECO:0000313" key="16">
    <source>
        <dbReference type="WBParaSite" id="PDA_v2.g19976.t1"/>
    </source>
</evidence>
<dbReference type="PROSITE" id="PS51864">
    <property type="entry name" value="ASTACIN"/>
    <property type="match status" value="1"/>
</dbReference>
<evidence type="ECO:0000256" key="10">
    <source>
        <dbReference type="RuleBase" id="RU361183"/>
    </source>
</evidence>
<evidence type="ECO:0000256" key="11">
    <source>
        <dbReference type="SAM" id="MobiDB-lite"/>
    </source>
</evidence>
<name>A0A914PN83_9BILA</name>
<evidence type="ECO:0000313" key="15">
    <source>
        <dbReference type="Proteomes" id="UP000887578"/>
    </source>
</evidence>
<protein>
    <recommendedName>
        <fullName evidence="10">Metalloendopeptidase</fullName>
        <ecNumber evidence="10">3.4.24.-</ecNumber>
    </recommendedName>
</protein>
<dbReference type="PROSITE" id="PS00022">
    <property type="entry name" value="EGF_1"/>
    <property type="match status" value="1"/>
</dbReference>
<keyword evidence="7" id="KW-1015">Disulfide bond</keyword>
<keyword evidence="15" id="KW-1185">Reference proteome</keyword>
<dbReference type="InterPro" id="IPR002035">
    <property type="entry name" value="VWF_A"/>
</dbReference>
<feature type="active site" evidence="9">
    <location>
        <position position="170"/>
    </location>
</feature>
<dbReference type="Pfam" id="PF01400">
    <property type="entry name" value="Astacin"/>
    <property type="match status" value="1"/>
</dbReference>
<feature type="domain" description="Peptidase M12A" evidence="14">
    <location>
        <begin position="68"/>
        <end position="268"/>
    </location>
</feature>
<evidence type="ECO:0000256" key="5">
    <source>
        <dbReference type="ARBA" id="ARBA00022833"/>
    </source>
</evidence>
<dbReference type="PANTHER" id="PTHR10127:SF875">
    <property type="entry name" value="ZINC METALLOPROTEINASE NAS-28"/>
    <property type="match status" value="1"/>
</dbReference>
<dbReference type="InterPro" id="IPR006026">
    <property type="entry name" value="Peptidase_Metallo"/>
</dbReference>
<feature type="domain" description="CUB" evidence="12">
    <location>
        <begin position="315"/>
        <end position="437"/>
    </location>
</feature>
<accession>A0A914PN83</accession>
<feature type="binding site" evidence="9">
    <location>
        <position position="179"/>
    </location>
    <ligand>
        <name>Zn(2+)</name>
        <dbReference type="ChEBI" id="CHEBI:29105"/>
        <note>catalytic</note>
    </ligand>
</feature>
<organism evidence="15 16">
    <name type="scientific">Panagrolaimus davidi</name>
    <dbReference type="NCBI Taxonomy" id="227884"/>
    <lineage>
        <taxon>Eukaryota</taxon>
        <taxon>Metazoa</taxon>
        <taxon>Ecdysozoa</taxon>
        <taxon>Nematoda</taxon>
        <taxon>Chromadorea</taxon>
        <taxon>Rhabditida</taxon>
        <taxon>Tylenchina</taxon>
        <taxon>Panagrolaimomorpha</taxon>
        <taxon>Panagrolaimoidea</taxon>
        <taxon>Panagrolaimidae</taxon>
        <taxon>Panagrolaimus</taxon>
    </lineage>
</organism>
<evidence type="ECO:0000256" key="3">
    <source>
        <dbReference type="ARBA" id="ARBA00022723"/>
    </source>
</evidence>
<dbReference type="Proteomes" id="UP000887578">
    <property type="component" value="Unplaced"/>
</dbReference>
<dbReference type="InterPro" id="IPR035914">
    <property type="entry name" value="Sperma_CUB_dom_sf"/>
</dbReference>
<dbReference type="PANTHER" id="PTHR10127">
    <property type="entry name" value="DISCOIDIN, CUB, EGF, LAMININ , AND ZINC METALLOPROTEASE DOMAIN CONTAINING"/>
    <property type="match status" value="1"/>
</dbReference>
<dbReference type="PROSITE" id="PS50234">
    <property type="entry name" value="VWFA"/>
    <property type="match status" value="2"/>
</dbReference>
<evidence type="ECO:0000256" key="8">
    <source>
        <dbReference type="PROSITE-ProRule" id="PRU00059"/>
    </source>
</evidence>
<dbReference type="SMART" id="SM00042">
    <property type="entry name" value="CUB"/>
    <property type="match status" value="1"/>
</dbReference>
<dbReference type="SMART" id="SM00235">
    <property type="entry name" value="ZnMc"/>
    <property type="match status" value="1"/>
</dbReference>
<evidence type="ECO:0000256" key="2">
    <source>
        <dbReference type="ARBA" id="ARBA00022670"/>
    </source>
</evidence>
<dbReference type="InterPro" id="IPR000742">
    <property type="entry name" value="EGF"/>
</dbReference>
<keyword evidence="2 9" id="KW-0645">Protease</keyword>
<dbReference type="GO" id="GO:0008270">
    <property type="term" value="F:zinc ion binding"/>
    <property type="evidence" value="ECO:0007669"/>
    <property type="project" value="UniProtKB-UniRule"/>
</dbReference>
<dbReference type="SUPFAM" id="SSF55486">
    <property type="entry name" value="Metalloproteases ('zincins'), catalytic domain"/>
    <property type="match status" value="1"/>
</dbReference>
<dbReference type="WBParaSite" id="PDA_v2.g19976.t1">
    <property type="protein sequence ID" value="PDA_v2.g19976.t1"/>
    <property type="gene ID" value="PDA_v2.g19976"/>
</dbReference>
<keyword evidence="6 9" id="KW-0482">Metalloprotease</keyword>
<keyword evidence="5 9" id="KW-0862">Zinc</keyword>
<sequence length="956" mass="105105">MKSSTPKTTSKKGQISDDLELRPNEINDNLGFDDILFGGDILLTPEQLDQFIAGEERNQGTNGREKRQAINLNSVNNYHIFDKTKPIYYVFNESFANPAHRQLFRDAMNYINAYTCLNITEGFGQQQQEIYVILGSGCWSFIGMKLPNPGYPQQLSIGQGCASFATMVHEMVHALGFHHTQNRHDRDNYIRLRVDPALPTYGQYLKVSEYDNNNFGMPYDLGSVMHYLSKSPNGTMETIDKTKRYSIGVAINIAFSDLKMVNALYSCQESCPTALICKNQGYRNPKNCNVCVCPRGFQGNDCSSPQFNEDTNETCGGLLIAQSTLQTFNGSINSYSNSSLKRPQLSTCYWHIKAPEGKVVRVKFNSYGGSESTYSPCIYVGLEVRTDTFETAGARICRPDMIDPTLEYKSPSNLAIVAAFTRYSTINFSFSYWFVDPPIPTEPPTTTIDPRPFTPLNCSGAMDLVFVIDASDTMTAERLEIIKSQLIIAIDQNGIKWDRYDYDNARIGIILSTGLAPGEPTSPYRYNGLNGCPSGYILKYCNPTVISTDDLKKTINDIPFYGGNNNDIALSMNISLTGDFKGFPTSYQIFGDKIFNAYGDRSSVPNAMIVISGADSSNVTQASNLLKLAGIQVFSIGFEDLPISQLHAISGNPARAFSTQPGNLANTIRKICTGDFENFSTITSMPSTSTSTPKTTTTPTTTPTTIVTTTTTTKPPTTTVDSRPFTPVNCSGATDLVFLIDASDTMTAHRFEIVKSQLLIAIDQNGIKWDNNDNNTARVGIVLSTGLAPGEPNTPYRYLDLKGCREYNSLGNCQPTIFNTQNLKQAIQDIPFYGGKNDMGLSMTIPLKGDYRGFADMYYIFGDPLFGASGDRPNVPDAMIVISGVDTNNCQKAWNCSGNVTRAASQYKLKGVQLFSIGFQDLPISDLQAISGNPATAFSTTPENLGNIIKHICSGI</sequence>
<dbReference type="Pfam" id="PF00092">
    <property type="entry name" value="VWA"/>
    <property type="match status" value="2"/>
</dbReference>
<dbReference type="InterPro" id="IPR000859">
    <property type="entry name" value="CUB_dom"/>
</dbReference>
<dbReference type="Gene3D" id="3.40.50.410">
    <property type="entry name" value="von Willebrand factor, type A domain"/>
    <property type="match status" value="2"/>
</dbReference>
<dbReference type="GO" id="GO:0004222">
    <property type="term" value="F:metalloendopeptidase activity"/>
    <property type="evidence" value="ECO:0007669"/>
    <property type="project" value="UniProtKB-UniRule"/>
</dbReference>
<comment type="cofactor">
    <cofactor evidence="9 10">
        <name>Zn(2+)</name>
        <dbReference type="ChEBI" id="CHEBI:29105"/>
    </cofactor>
    <text evidence="9 10">Binds 1 zinc ion per subunit.</text>
</comment>
<feature type="domain" description="VWFA" evidence="13">
    <location>
        <begin position="735"/>
        <end position="956"/>
    </location>
</feature>
<evidence type="ECO:0000256" key="9">
    <source>
        <dbReference type="PROSITE-ProRule" id="PRU01211"/>
    </source>
</evidence>
<feature type="region of interest" description="Disordered" evidence="11">
    <location>
        <begin position="1"/>
        <end position="20"/>
    </location>
</feature>
<evidence type="ECO:0000256" key="4">
    <source>
        <dbReference type="ARBA" id="ARBA00022801"/>
    </source>
</evidence>
<dbReference type="SUPFAM" id="SSF53300">
    <property type="entry name" value="vWA-like"/>
    <property type="match status" value="2"/>
</dbReference>
<evidence type="ECO:0000259" key="12">
    <source>
        <dbReference type="PROSITE" id="PS01180"/>
    </source>
</evidence>
<dbReference type="InterPro" id="IPR036465">
    <property type="entry name" value="vWFA_dom_sf"/>
</dbReference>
<evidence type="ECO:0000256" key="7">
    <source>
        <dbReference type="ARBA" id="ARBA00023157"/>
    </source>
</evidence>
<feature type="compositionally biased region" description="Low complexity" evidence="11">
    <location>
        <begin position="1"/>
        <end position="12"/>
    </location>
</feature>
<dbReference type="SMART" id="SM00327">
    <property type="entry name" value="VWA"/>
    <property type="match status" value="2"/>
</dbReference>
<dbReference type="InterPro" id="IPR001506">
    <property type="entry name" value="Peptidase_M12A"/>
</dbReference>
<reference evidence="16" key="1">
    <citation type="submission" date="2022-11" db="UniProtKB">
        <authorList>
            <consortium name="WormBaseParasite"/>
        </authorList>
    </citation>
    <scope>IDENTIFICATION</scope>
</reference>
<dbReference type="GO" id="GO:0006508">
    <property type="term" value="P:proteolysis"/>
    <property type="evidence" value="ECO:0007669"/>
    <property type="project" value="UniProtKB-KW"/>
</dbReference>
<keyword evidence="3 9" id="KW-0479">Metal-binding</keyword>
<dbReference type="PROSITE" id="PS01186">
    <property type="entry name" value="EGF_2"/>
    <property type="match status" value="1"/>
</dbReference>
<keyword evidence="4 9" id="KW-0378">Hydrolase</keyword>
<feature type="region of interest" description="Disordered" evidence="11">
    <location>
        <begin position="683"/>
        <end position="725"/>
    </location>
</feature>
<proteinExistence type="predicted"/>
<feature type="binding site" evidence="9">
    <location>
        <position position="173"/>
    </location>
    <ligand>
        <name>Zn(2+)</name>
        <dbReference type="ChEBI" id="CHEBI:29105"/>
        <note>catalytic</note>
    </ligand>
</feature>
<dbReference type="Gene3D" id="2.60.120.290">
    <property type="entry name" value="Spermadhesin, CUB domain"/>
    <property type="match status" value="1"/>
</dbReference>
<feature type="compositionally biased region" description="Low complexity" evidence="11">
    <location>
        <begin position="683"/>
        <end position="720"/>
    </location>
</feature>
<evidence type="ECO:0000256" key="6">
    <source>
        <dbReference type="ARBA" id="ARBA00023049"/>
    </source>
</evidence>
<dbReference type="InterPro" id="IPR024079">
    <property type="entry name" value="MetalloPept_cat_dom_sf"/>
</dbReference>
<dbReference type="AlphaFoldDB" id="A0A914PN83"/>
<dbReference type="SUPFAM" id="SSF49854">
    <property type="entry name" value="Spermadhesin, CUB domain"/>
    <property type="match status" value="1"/>
</dbReference>
<feature type="binding site" evidence="9">
    <location>
        <position position="169"/>
    </location>
    <ligand>
        <name>Zn(2+)</name>
        <dbReference type="ChEBI" id="CHEBI:29105"/>
        <note>catalytic</note>
    </ligand>
</feature>
<dbReference type="CDD" id="cd00041">
    <property type="entry name" value="CUB"/>
    <property type="match status" value="1"/>
</dbReference>
<comment type="caution">
    <text evidence="8">Lacks conserved residue(s) required for the propagation of feature annotation.</text>
</comment>
<evidence type="ECO:0000259" key="14">
    <source>
        <dbReference type="PROSITE" id="PS51864"/>
    </source>
</evidence>
<dbReference type="PRINTS" id="PR00480">
    <property type="entry name" value="ASTACIN"/>
</dbReference>
<feature type="domain" description="VWFA" evidence="13">
    <location>
        <begin position="463"/>
        <end position="682"/>
    </location>
</feature>
<dbReference type="PROSITE" id="PS01180">
    <property type="entry name" value="CUB"/>
    <property type="match status" value="1"/>
</dbReference>
<evidence type="ECO:0000259" key="13">
    <source>
        <dbReference type="PROSITE" id="PS50234"/>
    </source>
</evidence>